<keyword evidence="2" id="KW-1185">Reference proteome</keyword>
<sequence>MKTFDRLYLLEVQINCTFSTDEFNPHTPNFIEYWCMLVSKLWTGFDYFRYTSSAPQLQTNATYMHPNLINIDVYVHENFRQALSTGGTNQLHLQYIPIKSTLYLLEVQINCTFSTDEFNPHTPNFIEYWCMLVSKIWTGFVYFRYTSSAPQLQTNATYMHPNLINIDVYVHENFRQALSTGGFVYFRYTSTAPQVQTNATYIHPNLMSIDMNSNENILQALSTGGTNSTDQFNLHTPIYGEYWCMLVSKL</sequence>
<accession>A0A8S3VR06</accession>
<proteinExistence type="predicted"/>
<dbReference type="Proteomes" id="UP000683360">
    <property type="component" value="Unassembled WGS sequence"/>
</dbReference>
<dbReference type="AlphaFoldDB" id="A0A8S3VR06"/>
<reference evidence="1" key="1">
    <citation type="submission" date="2021-03" db="EMBL/GenBank/DDBJ databases">
        <authorList>
            <person name="Bekaert M."/>
        </authorList>
    </citation>
    <scope>NUCLEOTIDE SEQUENCE</scope>
</reference>
<organism evidence="1 2">
    <name type="scientific">Mytilus edulis</name>
    <name type="common">Blue mussel</name>
    <dbReference type="NCBI Taxonomy" id="6550"/>
    <lineage>
        <taxon>Eukaryota</taxon>
        <taxon>Metazoa</taxon>
        <taxon>Spiralia</taxon>
        <taxon>Lophotrochozoa</taxon>
        <taxon>Mollusca</taxon>
        <taxon>Bivalvia</taxon>
        <taxon>Autobranchia</taxon>
        <taxon>Pteriomorphia</taxon>
        <taxon>Mytilida</taxon>
        <taxon>Mytiloidea</taxon>
        <taxon>Mytilidae</taxon>
        <taxon>Mytilinae</taxon>
        <taxon>Mytilus</taxon>
    </lineage>
</organism>
<evidence type="ECO:0000313" key="1">
    <source>
        <dbReference type="EMBL" id="CAG2257872.1"/>
    </source>
</evidence>
<gene>
    <name evidence="1" type="ORF">MEDL_69116</name>
</gene>
<name>A0A8S3VR06_MYTED</name>
<dbReference type="EMBL" id="CAJPWZ010003333">
    <property type="protein sequence ID" value="CAG2257872.1"/>
    <property type="molecule type" value="Genomic_DNA"/>
</dbReference>
<comment type="caution">
    <text evidence="1">The sequence shown here is derived from an EMBL/GenBank/DDBJ whole genome shotgun (WGS) entry which is preliminary data.</text>
</comment>
<evidence type="ECO:0000313" key="2">
    <source>
        <dbReference type="Proteomes" id="UP000683360"/>
    </source>
</evidence>
<protein>
    <submittedName>
        <fullName evidence="1">Uncharacterized protein</fullName>
    </submittedName>
</protein>